<sequence>MNAATRLARLFDRRFVAGLAVLAGVCVVVALLWGHNVAAMGDGTLSGVYGQVVNYSLATFVYVPICAFSAAGAMRPVASAVWVIRSSRGRTLLAVMGRLVVRALALSALLTLCGLVSVRLLSPTGHAAGACVAFGLLATVLQTLFFLVVCLIVLAVRLLTGSGAYAMLAALGYGALDYLLCMTPALNNSALWTGWLLATAMPEDGLVAEAAGALRLAALCAFLGLLAVWLVRKKDYLPEEGEPREL</sequence>
<feature type="transmembrane region" description="Helical" evidence="1">
    <location>
        <begin position="163"/>
        <end position="186"/>
    </location>
</feature>
<protein>
    <recommendedName>
        <fullName evidence="4">ABC transporter permease</fullName>
    </recommendedName>
</protein>
<feature type="transmembrane region" description="Helical" evidence="1">
    <location>
        <begin position="55"/>
        <end position="78"/>
    </location>
</feature>
<keyword evidence="1" id="KW-0812">Transmembrane</keyword>
<organism evidence="2 3">
    <name type="scientific">Paratractidigestivibacter faecalis</name>
    <dbReference type="NCBI Taxonomy" id="2292441"/>
    <lineage>
        <taxon>Bacteria</taxon>
        <taxon>Bacillati</taxon>
        <taxon>Actinomycetota</taxon>
        <taxon>Coriobacteriia</taxon>
        <taxon>Coriobacteriales</taxon>
        <taxon>Atopobiaceae</taxon>
        <taxon>Paratractidigestivibacter</taxon>
    </lineage>
</organism>
<proteinExistence type="predicted"/>
<comment type="caution">
    <text evidence="2">The sequence shown here is derived from an EMBL/GenBank/DDBJ whole genome shotgun (WGS) entry which is preliminary data.</text>
</comment>
<feature type="transmembrane region" description="Helical" evidence="1">
    <location>
        <begin position="15"/>
        <end position="35"/>
    </location>
</feature>
<accession>A0ABV1IGA4</accession>
<feature type="transmembrane region" description="Helical" evidence="1">
    <location>
        <begin position="99"/>
        <end position="121"/>
    </location>
</feature>
<keyword evidence="1" id="KW-0472">Membrane</keyword>
<reference evidence="2 3" key="1">
    <citation type="submission" date="2024-04" db="EMBL/GenBank/DDBJ databases">
        <title>Human intestinal bacterial collection.</title>
        <authorList>
            <person name="Pauvert C."/>
            <person name="Hitch T.C.A."/>
            <person name="Clavel T."/>
        </authorList>
    </citation>
    <scope>NUCLEOTIDE SEQUENCE [LARGE SCALE GENOMIC DNA]</scope>
    <source>
        <strain evidence="2 3">CLA-AA-H197</strain>
    </source>
</reference>
<keyword evidence="1" id="KW-1133">Transmembrane helix</keyword>
<evidence type="ECO:0000313" key="2">
    <source>
        <dbReference type="EMBL" id="MEQ2637066.1"/>
    </source>
</evidence>
<evidence type="ECO:0000313" key="3">
    <source>
        <dbReference type="Proteomes" id="UP001478817"/>
    </source>
</evidence>
<feature type="transmembrane region" description="Helical" evidence="1">
    <location>
        <begin position="206"/>
        <end position="231"/>
    </location>
</feature>
<dbReference type="RefSeq" id="WP_349181441.1">
    <property type="nucleotide sequence ID" value="NZ_JBBNGS010000002.1"/>
</dbReference>
<feature type="transmembrane region" description="Helical" evidence="1">
    <location>
        <begin position="127"/>
        <end position="156"/>
    </location>
</feature>
<name>A0ABV1IGA4_9ACTN</name>
<gene>
    <name evidence="2" type="ORF">AAAT05_01685</name>
</gene>
<dbReference type="EMBL" id="JBBNGS010000002">
    <property type="protein sequence ID" value="MEQ2637066.1"/>
    <property type="molecule type" value="Genomic_DNA"/>
</dbReference>
<keyword evidence="3" id="KW-1185">Reference proteome</keyword>
<dbReference type="Proteomes" id="UP001478817">
    <property type="component" value="Unassembled WGS sequence"/>
</dbReference>
<evidence type="ECO:0008006" key="4">
    <source>
        <dbReference type="Google" id="ProtNLM"/>
    </source>
</evidence>
<evidence type="ECO:0000256" key="1">
    <source>
        <dbReference type="SAM" id="Phobius"/>
    </source>
</evidence>